<evidence type="ECO:0000313" key="10">
    <source>
        <dbReference type="EMBL" id="AJD91414.1"/>
    </source>
</evidence>
<dbReference type="PANTHER" id="PTHR30008">
    <property type="entry name" value="EXODEOXYRIBONUCLEASE 7 LARGE SUBUNIT"/>
    <property type="match status" value="1"/>
</dbReference>
<evidence type="ECO:0000256" key="4">
    <source>
        <dbReference type="ARBA" id="ARBA00022839"/>
    </source>
</evidence>
<dbReference type="AlphaFoldDB" id="A0A0B5ATT0"/>
<dbReference type="HAMAP" id="MF_00378">
    <property type="entry name" value="Exonuc_7_L"/>
    <property type="match status" value="1"/>
</dbReference>
<dbReference type="GO" id="GO:0003676">
    <property type="term" value="F:nucleic acid binding"/>
    <property type="evidence" value="ECO:0007669"/>
    <property type="project" value="InterPro"/>
</dbReference>
<evidence type="ECO:0000256" key="3">
    <source>
        <dbReference type="ARBA" id="ARBA00022801"/>
    </source>
</evidence>
<evidence type="ECO:0000313" key="11">
    <source>
        <dbReference type="Proteomes" id="UP000031449"/>
    </source>
</evidence>
<dbReference type="CDD" id="cd04489">
    <property type="entry name" value="ExoVII_LU_OBF"/>
    <property type="match status" value="1"/>
</dbReference>
<accession>A0A0B5ATT0</accession>
<feature type="domain" description="OB-fold nucleic acid binding" evidence="9">
    <location>
        <begin position="7"/>
        <end position="102"/>
    </location>
</feature>
<keyword evidence="11" id="KW-1185">Reference proteome</keyword>
<gene>
    <name evidence="5" type="primary">xseA</name>
    <name evidence="10" type="ORF">JMA_20970</name>
</gene>
<keyword evidence="1 5" id="KW-0963">Cytoplasm</keyword>
<dbReference type="OrthoDB" id="9802795at2"/>
<sequence length="453" mass="50630">MSTLRYLTVSALTKYIKRKFDADPHLSGVLIKGEISNLKQPSSGHVYFTLKDQKTRISAVMFSSAAGSLKFKPENGMEVMLQADVSVFESSGQYQLYVKKMEPDGIGALYLAYEQLKEKLQNEGLFDQSKKRSLPPYPEHIGVITSPSGAVIKDIMTTAQRRYPIASIRLYPCSVQGENAVPSIIKALQTASEDSSLDLLIIGRGGGSIEELWAFNDEQVARAIASFPVPVISAVGHETDVTIADFAADLRAPTPTAAAEIAVPHIEEVRERIMSLQIRAGRAVTQQLQYKKQQLKKQADSIVFRRPGKLIEPHAQLLDRLNERLYRESAMIVQKAEIKRERIHERLIRLNPGSQIERKKNSLERLIDRLENTAAKKVNSDRQRFIQAAASLEALSPLKIMNRGYSLVFNESNELIKSSNQVKNGDKIKVSLQTADLICSVEEKLERDQNGEN</sequence>
<comment type="function">
    <text evidence="5">Bidirectionally degrades single-stranded DNA into large acid-insoluble oligonucleotides, which are then degraded further into small acid-soluble oligonucleotides.</text>
</comment>
<evidence type="ECO:0000259" key="8">
    <source>
        <dbReference type="Pfam" id="PF02601"/>
    </source>
</evidence>
<dbReference type="EC" id="3.1.11.6" evidence="5"/>
<name>A0A0B5ATT0_9BACL</name>
<evidence type="ECO:0000256" key="7">
    <source>
        <dbReference type="SAM" id="Coils"/>
    </source>
</evidence>
<reference evidence="10 11" key="1">
    <citation type="submission" date="2014-08" db="EMBL/GenBank/DDBJ databases">
        <title>Complete genome of a marine bacteria Jeotgalibacillus malaysiensis.</title>
        <authorList>
            <person name="Yaakop A.S."/>
            <person name="Chan K.-G."/>
            <person name="Goh K.M."/>
        </authorList>
    </citation>
    <scope>NUCLEOTIDE SEQUENCE [LARGE SCALE GENOMIC DNA]</scope>
    <source>
        <strain evidence="10 11">D5</strain>
    </source>
</reference>
<dbReference type="HOGENOM" id="CLU_023625_3_1_9"/>
<keyword evidence="3 5" id="KW-0378">Hydrolase</keyword>
<dbReference type="PANTHER" id="PTHR30008:SF0">
    <property type="entry name" value="EXODEOXYRIBONUCLEASE 7 LARGE SUBUNIT"/>
    <property type="match status" value="1"/>
</dbReference>
<comment type="subunit">
    <text evidence="5">Heterooligomer composed of large and small subunits.</text>
</comment>
<proteinExistence type="inferred from homology"/>
<evidence type="ECO:0000256" key="1">
    <source>
        <dbReference type="ARBA" id="ARBA00022490"/>
    </source>
</evidence>
<comment type="subcellular location">
    <subcellularLocation>
        <location evidence="5 6">Cytoplasm</location>
    </subcellularLocation>
</comment>
<dbReference type="Proteomes" id="UP000031449">
    <property type="component" value="Chromosome"/>
</dbReference>
<protein>
    <recommendedName>
        <fullName evidence="5">Exodeoxyribonuclease 7 large subunit</fullName>
        <ecNumber evidence="5">3.1.11.6</ecNumber>
    </recommendedName>
    <alternativeName>
        <fullName evidence="5">Exodeoxyribonuclease VII large subunit</fullName>
        <shortName evidence="5">Exonuclease VII large subunit</shortName>
    </alternativeName>
</protein>
<evidence type="ECO:0000256" key="6">
    <source>
        <dbReference type="RuleBase" id="RU004355"/>
    </source>
</evidence>
<dbReference type="GO" id="GO:0009318">
    <property type="term" value="C:exodeoxyribonuclease VII complex"/>
    <property type="evidence" value="ECO:0007669"/>
    <property type="project" value="UniProtKB-UniRule"/>
</dbReference>
<keyword evidence="2 5" id="KW-0540">Nuclease</keyword>
<dbReference type="NCBIfam" id="TIGR00237">
    <property type="entry name" value="xseA"/>
    <property type="match status" value="1"/>
</dbReference>
<evidence type="ECO:0000256" key="2">
    <source>
        <dbReference type="ARBA" id="ARBA00022722"/>
    </source>
</evidence>
<dbReference type="GO" id="GO:0005737">
    <property type="term" value="C:cytoplasm"/>
    <property type="evidence" value="ECO:0007669"/>
    <property type="project" value="UniProtKB-SubCell"/>
</dbReference>
<feature type="domain" description="Exonuclease VII large subunit C-terminal" evidence="8">
    <location>
        <begin position="125"/>
        <end position="437"/>
    </location>
</feature>
<keyword evidence="7" id="KW-0175">Coiled coil</keyword>
<dbReference type="InterPro" id="IPR003753">
    <property type="entry name" value="Exonuc_VII_L"/>
</dbReference>
<evidence type="ECO:0000259" key="9">
    <source>
        <dbReference type="Pfam" id="PF13742"/>
    </source>
</evidence>
<dbReference type="STRING" id="1508404.JMA_20970"/>
<dbReference type="EMBL" id="CP009416">
    <property type="protein sequence ID" value="AJD91414.1"/>
    <property type="molecule type" value="Genomic_DNA"/>
</dbReference>
<feature type="coiled-coil region" evidence="7">
    <location>
        <begin position="353"/>
        <end position="383"/>
    </location>
</feature>
<dbReference type="Pfam" id="PF13742">
    <property type="entry name" value="tRNA_anti_2"/>
    <property type="match status" value="1"/>
</dbReference>
<comment type="catalytic activity">
    <reaction evidence="5 6">
        <text>Exonucleolytic cleavage in either 5'- to 3'- or 3'- to 5'-direction to yield nucleoside 5'-phosphates.</text>
        <dbReference type="EC" id="3.1.11.6"/>
    </reaction>
</comment>
<organism evidence="10 11">
    <name type="scientific">Jeotgalibacillus malaysiensis</name>
    <dbReference type="NCBI Taxonomy" id="1508404"/>
    <lineage>
        <taxon>Bacteria</taxon>
        <taxon>Bacillati</taxon>
        <taxon>Bacillota</taxon>
        <taxon>Bacilli</taxon>
        <taxon>Bacillales</taxon>
        <taxon>Caryophanaceae</taxon>
        <taxon>Jeotgalibacillus</taxon>
    </lineage>
</organism>
<dbReference type="InterPro" id="IPR020579">
    <property type="entry name" value="Exonuc_VII_lsu_C"/>
</dbReference>
<dbReference type="GO" id="GO:0006308">
    <property type="term" value="P:DNA catabolic process"/>
    <property type="evidence" value="ECO:0007669"/>
    <property type="project" value="UniProtKB-UniRule"/>
</dbReference>
<evidence type="ECO:0000256" key="5">
    <source>
        <dbReference type="HAMAP-Rule" id="MF_00378"/>
    </source>
</evidence>
<dbReference type="InterPro" id="IPR025824">
    <property type="entry name" value="OB-fold_nuc-bd_dom"/>
</dbReference>
<comment type="similarity">
    <text evidence="5 6">Belongs to the XseA family.</text>
</comment>
<keyword evidence="4 5" id="KW-0269">Exonuclease</keyword>
<dbReference type="KEGG" id="jeo:JMA_20970"/>
<dbReference type="GO" id="GO:0008855">
    <property type="term" value="F:exodeoxyribonuclease VII activity"/>
    <property type="evidence" value="ECO:0007669"/>
    <property type="project" value="UniProtKB-UniRule"/>
</dbReference>
<dbReference type="Pfam" id="PF02601">
    <property type="entry name" value="Exonuc_VII_L"/>
    <property type="match status" value="1"/>
</dbReference>